<gene>
    <name evidence="2" type="ORF">MACH26_30380</name>
</gene>
<keyword evidence="1" id="KW-0472">Membrane</keyword>
<protein>
    <submittedName>
        <fullName evidence="2">Uncharacterized protein</fullName>
    </submittedName>
</protein>
<keyword evidence="1" id="KW-0812">Transmembrane</keyword>
<proteinExistence type="predicted"/>
<sequence>MIILKLLLLAALISLGFWAYIELTSGENRFGSRHHPVGVIVLSGFFAVAIFIDIVLSILEPHIKKYPKLHTRLYSGFWTFLLGPVKQTDET</sequence>
<evidence type="ECO:0000313" key="2">
    <source>
        <dbReference type="EMBL" id="BDX07517.1"/>
    </source>
</evidence>
<evidence type="ECO:0000256" key="1">
    <source>
        <dbReference type="SAM" id="Phobius"/>
    </source>
</evidence>
<keyword evidence="3" id="KW-1185">Reference proteome</keyword>
<reference evidence="2" key="1">
    <citation type="submission" date="2023-01" db="EMBL/GenBank/DDBJ databases">
        <title>Complete genome sequence of Planctobacterium marinum strain Dej080120_11.</title>
        <authorList>
            <person name="Ueki S."/>
            <person name="Maruyama F."/>
        </authorList>
    </citation>
    <scope>NUCLEOTIDE SEQUENCE</scope>
    <source>
        <strain evidence="2">Dej080120_11</strain>
    </source>
</reference>
<dbReference type="KEGG" id="pmaw:MACH26_30380"/>
<accession>A0AA48KSU5</accession>
<feature type="transmembrane region" description="Helical" evidence="1">
    <location>
        <begin position="37"/>
        <end position="59"/>
    </location>
</feature>
<name>A0AA48KSU5_9ALTE</name>
<evidence type="ECO:0000313" key="3">
    <source>
        <dbReference type="Proteomes" id="UP001333710"/>
    </source>
</evidence>
<dbReference type="RefSeq" id="WP_338293546.1">
    <property type="nucleotide sequence ID" value="NZ_AP027272.1"/>
</dbReference>
<dbReference type="AlphaFoldDB" id="A0AA48KSU5"/>
<keyword evidence="1" id="KW-1133">Transmembrane helix</keyword>
<dbReference type="Proteomes" id="UP001333710">
    <property type="component" value="Chromosome"/>
</dbReference>
<dbReference type="EMBL" id="AP027272">
    <property type="protein sequence ID" value="BDX07517.1"/>
    <property type="molecule type" value="Genomic_DNA"/>
</dbReference>
<organism evidence="2 3">
    <name type="scientific">Planctobacterium marinum</name>
    <dbReference type="NCBI Taxonomy" id="1631968"/>
    <lineage>
        <taxon>Bacteria</taxon>
        <taxon>Pseudomonadati</taxon>
        <taxon>Pseudomonadota</taxon>
        <taxon>Gammaproteobacteria</taxon>
        <taxon>Alteromonadales</taxon>
        <taxon>Alteromonadaceae</taxon>
        <taxon>Planctobacterium</taxon>
    </lineage>
</organism>